<feature type="transmembrane region" description="Helical" evidence="10">
    <location>
        <begin position="331"/>
        <end position="353"/>
    </location>
</feature>
<protein>
    <recommendedName>
        <fullName evidence="3">Multidrug export protein MepA</fullName>
    </recommendedName>
</protein>
<evidence type="ECO:0000256" key="2">
    <source>
        <dbReference type="ARBA" id="ARBA00008417"/>
    </source>
</evidence>
<evidence type="ECO:0000313" key="12">
    <source>
        <dbReference type="Proteomes" id="UP000004259"/>
    </source>
</evidence>
<dbReference type="GO" id="GO:0005886">
    <property type="term" value="C:plasma membrane"/>
    <property type="evidence" value="ECO:0007669"/>
    <property type="project" value="UniProtKB-SubCell"/>
</dbReference>
<evidence type="ECO:0000256" key="4">
    <source>
        <dbReference type="ARBA" id="ARBA00022448"/>
    </source>
</evidence>
<keyword evidence="7 10" id="KW-1133">Transmembrane helix</keyword>
<dbReference type="RefSeq" id="WP_002850859.1">
    <property type="nucleotide sequence ID" value="NZ_ADKM02000093.1"/>
</dbReference>
<dbReference type="GO" id="GO:0042910">
    <property type="term" value="F:xenobiotic transmembrane transporter activity"/>
    <property type="evidence" value="ECO:0007669"/>
    <property type="project" value="InterPro"/>
</dbReference>
<dbReference type="PANTHER" id="PTHR43823:SF3">
    <property type="entry name" value="MULTIDRUG EXPORT PROTEIN MEPA"/>
    <property type="match status" value="1"/>
</dbReference>
<comment type="caution">
    <text evidence="11">The sequence shown here is derived from an EMBL/GenBank/DDBJ whole genome shotgun (WGS) entry which is preliminary data.</text>
</comment>
<evidence type="ECO:0000256" key="7">
    <source>
        <dbReference type="ARBA" id="ARBA00022989"/>
    </source>
</evidence>
<evidence type="ECO:0000256" key="9">
    <source>
        <dbReference type="ARBA" id="ARBA00023251"/>
    </source>
</evidence>
<dbReference type="eggNOG" id="COG0534">
    <property type="taxonomic scope" value="Bacteria"/>
</dbReference>
<evidence type="ECO:0000256" key="8">
    <source>
        <dbReference type="ARBA" id="ARBA00023136"/>
    </source>
</evidence>
<dbReference type="OrthoDB" id="9811110at2"/>
<dbReference type="CDD" id="cd13143">
    <property type="entry name" value="MATE_MepA_like"/>
    <property type="match status" value="1"/>
</dbReference>
<evidence type="ECO:0000256" key="5">
    <source>
        <dbReference type="ARBA" id="ARBA00022475"/>
    </source>
</evidence>
<feature type="transmembrane region" description="Helical" evidence="10">
    <location>
        <begin position="200"/>
        <end position="222"/>
    </location>
</feature>
<dbReference type="InterPro" id="IPR048279">
    <property type="entry name" value="MdtK-like"/>
</dbReference>
<feature type="transmembrane region" description="Helical" evidence="10">
    <location>
        <begin position="171"/>
        <end position="194"/>
    </location>
</feature>
<proteinExistence type="inferred from homology"/>
<keyword evidence="4" id="KW-0813">Transport</keyword>
<dbReference type="PANTHER" id="PTHR43823">
    <property type="entry name" value="SPORULATION PROTEIN YKVU"/>
    <property type="match status" value="1"/>
</dbReference>
<feature type="transmembrane region" description="Helical" evidence="10">
    <location>
        <begin position="142"/>
        <end position="159"/>
    </location>
</feature>
<dbReference type="EMBL" id="ADKM02000093">
    <property type="protein sequence ID" value="EGC02495.1"/>
    <property type="molecule type" value="Genomic_DNA"/>
</dbReference>
<name>E9SDZ1_RUMAL</name>
<dbReference type="InterPro" id="IPR045070">
    <property type="entry name" value="MATE_MepA-like"/>
</dbReference>
<gene>
    <name evidence="11" type="ORF">CUS_5410</name>
</gene>
<feature type="transmembrane region" description="Helical" evidence="10">
    <location>
        <begin position="98"/>
        <end position="119"/>
    </location>
</feature>
<keyword evidence="6 10" id="KW-0812">Transmembrane</keyword>
<dbReference type="Pfam" id="PF01554">
    <property type="entry name" value="MatE"/>
    <property type="match status" value="2"/>
</dbReference>
<reference evidence="11 12" key="1">
    <citation type="submission" date="2011-02" db="EMBL/GenBank/DDBJ databases">
        <authorList>
            <person name="Nelson K.E."/>
            <person name="Sutton G."/>
            <person name="Torralba M."/>
            <person name="Durkin S."/>
            <person name="Harkins D."/>
            <person name="Montgomery R."/>
            <person name="Ziemer C."/>
            <person name="Klaassens E."/>
            <person name="Ocuiv P."/>
            <person name="Morrison M."/>
        </authorList>
    </citation>
    <scope>NUCLEOTIDE SEQUENCE [LARGE SCALE GENOMIC DNA]</scope>
    <source>
        <strain evidence="11 12">8</strain>
    </source>
</reference>
<dbReference type="InterPro" id="IPR051327">
    <property type="entry name" value="MATE_MepA_subfamily"/>
</dbReference>
<comment type="similarity">
    <text evidence="2">Belongs to the multi antimicrobial extrusion (MATE) (TC 2.A.66.1) family. MepA subfamily.</text>
</comment>
<feature type="transmembrane region" description="Helical" evidence="10">
    <location>
        <begin position="373"/>
        <end position="398"/>
    </location>
</feature>
<organism evidence="11 12">
    <name type="scientific">Ruminococcus albus 8</name>
    <dbReference type="NCBI Taxonomy" id="246199"/>
    <lineage>
        <taxon>Bacteria</taxon>
        <taxon>Bacillati</taxon>
        <taxon>Bacillota</taxon>
        <taxon>Clostridia</taxon>
        <taxon>Eubacteriales</taxon>
        <taxon>Oscillospiraceae</taxon>
        <taxon>Ruminococcus</taxon>
    </lineage>
</organism>
<dbReference type="PIRSF" id="PIRSF006603">
    <property type="entry name" value="DinF"/>
    <property type="match status" value="1"/>
</dbReference>
<evidence type="ECO:0000256" key="6">
    <source>
        <dbReference type="ARBA" id="ARBA00022692"/>
    </source>
</evidence>
<accession>E9SDZ1</accession>
<keyword evidence="9" id="KW-0046">Antibiotic resistance</keyword>
<feature type="transmembrane region" description="Helical" evidence="10">
    <location>
        <begin position="410"/>
        <end position="430"/>
    </location>
</feature>
<evidence type="ECO:0000256" key="1">
    <source>
        <dbReference type="ARBA" id="ARBA00004651"/>
    </source>
</evidence>
<dbReference type="GO" id="GO:0046677">
    <property type="term" value="P:response to antibiotic"/>
    <property type="evidence" value="ECO:0007669"/>
    <property type="project" value="UniProtKB-KW"/>
</dbReference>
<evidence type="ECO:0000313" key="11">
    <source>
        <dbReference type="EMBL" id="EGC02495.1"/>
    </source>
</evidence>
<dbReference type="InterPro" id="IPR002528">
    <property type="entry name" value="MATE_fam"/>
</dbReference>
<feature type="transmembrane region" description="Helical" evidence="10">
    <location>
        <begin position="63"/>
        <end position="86"/>
    </location>
</feature>
<feature type="transmembrane region" description="Helical" evidence="10">
    <location>
        <begin position="436"/>
        <end position="455"/>
    </location>
</feature>
<keyword evidence="12" id="KW-1185">Reference proteome</keyword>
<comment type="subcellular location">
    <subcellularLocation>
        <location evidence="1">Cell membrane</location>
        <topology evidence="1">Multi-pass membrane protein</topology>
    </subcellularLocation>
</comment>
<sequence length="481" mass="52190">MEQTANQFLGREPVGRLMKKYAVPCIISLLVGALYNIVDQIFIANASYLGSYGNAANTVVFPLTVIALAIAVMIGDGCCAFVSLSLGKGEPDMAKKSVGSSVLMTIISSLILCAVYLIFSDGIIAMFGGTVNEETFLHSKEYFFYISLGIPFYMFGQAMNPVIRADGSPKFAMISTLAGAVLNMILDPIFIFALRWGMMGAAVATVIGQIVTAVLAVWYLCNMKMVKPARADFKPQSIIIRKTLTLGLTSFLSQISLVAAMAAINNMIRKYGAMDSIFGQEQYAQIPMAVVGIVMKFFQIVISIVVGMAAGCIPIVGFNMGAGLKYRVRELFTKLLIAEAAVGAVGLIFVEFFPKQLIGIFGAANESSYYTDFAVHAFRIYLCMMIFACVNKACFIFLQAMGKAVESTALSMIREIVFGVGFALLLPMFFGLDGVLYSMPVSDILTFAVTLFLIVRTYKQLRTDRKDQPVSSSQTVSKASV</sequence>
<keyword evidence="8 10" id="KW-0472">Membrane</keyword>
<evidence type="ECO:0000256" key="3">
    <source>
        <dbReference type="ARBA" id="ARBA00022106"/>
    </source>
</evidence>
<keyword evidence="5" id="KW-1003">Cell membrane</keyword>
<dbReference type="Proteomes" id="UP000004259">
    <property type="component" value="Unassembled WGS sequence"/>
</dbReference>
<dbReference type="GO" id="GO:0015297">
    <property type="term" value="F:antiporter activity"/>
    <property type="evidence" value="ECO:0007669"/>
    <property type="project" value="InterPro"/>
</dbReference>
<dbReference type="STRING" id="246199.CUS_5410"/>
<feature type="transmembrane region" description="Helical" evidence="10">
    <location>
        <begin position="297"/>
        <end position="319"/>
    </location>
</feature>
<feature type="transmembrane region" description="Helical" evidence="10">
    <location>
        <begin position="21"/>
        <end position="43"/>
    </location>
</feature>
<evidence type="ECO:0000256" key="10">
    <source>
        <dbReference type="SAM" id="Phobius"/>
    </source>
</evidence>
<dbReference type="AlphaFoldDB" id="E9SDZ1"/>
<feature type="transmembrane region" description="Helical" evidence="10">
    <location>
        <begin position="243"/>
        <end position="264"/>
    </location>
</feature>